<name>A0A0X8HTD7_9SACH</name>
<evidence type="ECO:0000256" key="1">
    <source>
        <dbReference type="ARBA" id="ARBA00022603"/>
    </source>
</evidence>
<reference evidence="5 6" key="1">
    <citation type="submission" date="2016-01" db="EMBL/GenBank/DDBJ databases">
        <title>Genome sequence of the yeast Holleya sinecauda.</title>
        <authorList>
            <person name="Dietrich F.S."/>
        </authorList>
    </citation>
    <scope>NUCLEOTIDE SEQUENCE [LARGE SCALE GENOMIC DNA]</scope>
    <source>
        <strain evidence="5 6">ATCC 58844</strain>
    </source>
</reference>
<dbReference type="InterPro" id="IPR044429">
    <property type="entry name" value="SETD4_SET"/>
</dbReference>
<dbReference type="STRING" id="45286.A0A0X8HTD7"/>
<dbReference type="PANTHER" id="PTHR13271:SF47">
    <property type="entry name" value="ACTIN-HISTIDINE N-METHYLTRANSFERASE"/>
    <property type="match status" value="1"/>
</dbReference>
<dbReference type="GO" id="GO:0032259">
    <property type="term" value="P:methylation"/>
    <property type="evidence" value="ECO:0007669"/>
    <property type="project" value="UniProtKB-KW"/>
</dbReference>
<keyword evidence="2" id="KW-0808">Transferase</keyword>
<dbReference type="Gene3D" id="3.90.1410.10">
    <property type="entry name" value="set domain protein methyltransferase, domain 1"/>
    <property type="match status" value="1"/>
</dbReference>
<dbReference type="OrthoDB" id="341421at2759"/>
<evidence type="ECO:0000313" key="5">
    <source>
        <dbReference type="EMBL" id="AMD21111.1"/>
    </source>
</evidence>
<keyword evidence="1" id="KW-0489">Methyltransferase</keyword>
<gene>
    <name evidence="5" type="ORF">AW171_hschr53044</name>
</gene>
<keyword evidence="6" id="KW-1185">Reference proteome</keyword>
<dbReference type="RefSeq" id="XP_017988107.1">
    <property type="nucleotide sequence ID" value="XM_018132612.1"/>
</dbReference>
<dbReference type="PANTHER" id="PTHR13271">
    <property type="entry name" value="UNCHARACTERIZED PUTATIVE METHYLTRANSFERASE"/>
    <property type="match status" value="1"/>
</dbReference>
<dbReference type="CDD" id="cd19177">
    <property type="entry name" value="SET_SETD4"/>
    <property type="match status" value="1"/>
</dbReference>
<dbReference type="SUPFAM" id="SSF82199">
    <property type="entry name" value="SET domain"/>
    <property type="match status" value="1"/>
</dbReference>
<feature type="domain" description="SET" evidence="4">
    <location>
        <begin position="17"/>
        <end position="306"/>
    </location>
</feature>
<dbReference type="GeneID" id="28724387"/>
<dbReference type="InterPro" id="IPR046341">
    <property type="entry name" value="SET_dom_sf"/>
</dbReference>
<organism evidence="5 6">
    <name type="scientific">Eremothecium sinecaudum</name>
    <dbReference type="NCBI Taxonomy" id="45286"/>
    <lineage>
        <taxon>Eukaryota</taxon>
        <taxon>Fungi</taxon>
        <taxon>Dikarya</taxon>
        <taxon>Ascomycota</taxon>
        <taxon>Saccharomycotina</taxon>
        <taxon>Saccharomycetes</taxon>
        <taxon>Saccharomycetales</taxon>
        <taxon>Saccharomycetaceae</taxon>
        <taxon>Eremothecium</taxon>
    </lineage>
</organism>
<dbReference type="Proteomes" id="UP000243052">
    <property type="component" value="Chromosome v"/>
</dbReference>
<evidence type="ECO:0000256" key="3">
    <source>
        <dbReference type="ARBA" id="ARBA00022691"/>
    </source>
</evidence>
<dbReference type="InterPro" id="IPR016852">
    <property type="entry name" value="SET_MeTrfase"/>
</dbReference>
<dbReference type="AlphaFoldDB" id="A0A0X8HTD7"/>
<dbReference type="EMBL" id="CP014245">
    <property type="protein sequence ID" value="AMD21111.1"/>
    <property type="molecule type" value="Genomic_DNA"/>
</dbReference>
<protein>
    <submittedName>
        <fullName evidence="5">HEL170Wp</fullName>
    </submittedName>
</protein>
<dbReference type="PROSITE" id="PS50280">
    <property type="entry name" value="SET"/>
    <property type="match status" value="1"/>
</dbReference>
<evidence type="ECO:0000256" key="2">
    <source>
        <dbReference type="ARBA" id="ARBA00022679"/>
    </source>
</evidence>
<keyword evidence="3" id="KW-0949">S-adenosyl-L-methionine</keyword>
<sequence length="454" mass="52872">MSDHKVVRLIEWLLQSETVYISDKIDITHEESSGRGVILKSGELKKNEVIISIPSNLQLNFHTILHHLSKFNSNIKVAGVTPNADEKERNISLDDPRIQAYGILETSELLKLSSFQLVNLYLLAEWFLLPYLSSNHKSYWEPFFDILPSSDDLRCIPAYYNCLPDSPNKILLPYLPRSSLLHMEKISDLVRSDWSVISRYLRRWNEQFNDHDIPSIEVQFEKFLHIYFVINSRCLYTEIPLKGNAVDNFTMVPYVDFLNHTTIVDEHCYPQVVTTKRNISVVDQFNIRTGKHEYRDEGDEILLNYGAHSNDFLLNEYGFTVPCNGWNYIDVTDLVQKMITKEEHVSFLKDKGYWGEYSIASEEISFRLLVVLALISTNDVARVTKYMMGYITDEYFAPKYSHLLRQMLENMKKSYEHIILEISNLHEADGLCAQNIVQLYQGYLSIIDTHLCRL</sequence>
<dbReference type="InterPro" id="IPR001214">
    <property type="entry name" value="SET_dom"/>
</dbReference>
<dbReference type="PIRSF" id="PIRSF027158">
    <property type="entry name" value="Lys_MTase_YDR198C_prd"/>
    <property type="match status" value="1"/>
</dbReference>
<evidence type="ECO:0000259" key="4">
    <source>
        <dbReference type="PROSITE" id="PS50280"/>
    </source>
</evidence>
<dbReference type="InterPro" id="IPR050600">
    <property type="entry name" value="SETD3_SETD6_MTase"/>
</dbReference>
<accession>A0A0X8HTD7</accession>
<proteinExistence type="predicted"/>
<evidence type="ECO:0000313" key="6">
    <source>
        <dbReference type="Proteomes" id="UP000243052"/>
    </source>
</evidence>
<dbReference type="GO" id="GO:0016279">
    <property type="term" value="F:protein-lysine N-methyltransferase activity"/>
    <property type="evidence" value="ECO:0007669"/>
    <property type="project" value="InterPro"/>
</dbReference>